<reference evidence="1 2" key="1">
    <citation type="submission" date="2007-11" db="EMBL/GenBank/DDBJ databases">
        <authorList>
            <person name="Wagner-Dobler I."/>
            <person name="Ferriera S."/>
            <person name="Johnson J."/>
            <person name="Kravitz S."/>
            <person name="Beeson K."/>
            <person name="Sutton G."/>
            <person name="Rogers Y.-H."/>
            <person name="Friedman R."/>
            <person name="Frazier M."/>
            <person name="Venter J.C."/>
        </authorList>
    </citation>
    <scope>NUCLEOTIDE SEQUENCE [LARGE SCALE GENOMIC DNA]</scope>
    <source>
        <strain evidence="1 2">HEL-45</strain>
    </source>
</reference>
<dbReference type="InterPro" id="IPR027417">
    <property type="entry name" value="P-loop_NTPase"/>
</dbReference>
<name>A0ABM9XAU3_9RHOB</name>
<dbReference type="Gene3D" id="3.40.50.300">
    <property type="entry name" value="P-loop containing nucleotide triphosphate hydrolases"/>
    <property type="match status" value="1"/>
</dbReference>
<proteinExistence type="predicted"/>
<organism evidence="1 2">
    <name type="scientific">Sulfitobacter indolifex HEL-45</name>
    <dbReference type="NCBI Taxonomy" id="391624"/>
    <lineage>
        <taxon>Bacteria</taxon>
        <taxon>Pseudomonadati</taxon>
        <taxon>Pseudomonadota</taxon>
        <taxon>Alphaproteobacteria</taxon>
        <taxon>Rhodobacterales</taxon>
        <taxon>Roseobacteraceae</taxon>
        <taxon>Sulfitobacter</taxon>
    </lineage>
</organism>
<protein>
    <recommendedName>
        <fullName evidence="3">Sulfotransferase family protein</fullName>
    </recommendedName>
</protein>
<evidence type="ECO:0000313" key="2">
    <source>
        <dbReference type="Proteomes" id="UP000003257"/>
    </source>
</evidence>
<accession>A0ABM9XAU3</accession>
<sequence>MAPAVHPPGFFSGVPHTMPIYPALNLVFVHVPKTAGGAIEELLAPYKAPGRKTAFNRLVAKLPIKRDIARAYIPGHATALYLRRRMGLKHWDAYSSFAVVRNPYDQAISAYEFERQNTRHHRHTRSVRMSFLEYVKARDLGQSAFVCDQSGRVIVDQLIKFECLHADLDAFFADLNIKERLPRQGSRNTSDKKPRESYLTPEVISVINTKTRADFGNFGYEMMS</sequence>
<dbReference type="Proteomes" id="UP000003257">
    <property type="component" value="Unassembled WGS sequence"/>
</dbReference>
<keyword evidence="2" id="KW-1185">Reference proteome</keyword>
<gene>
    <name evidence="1" type="ORF">OIHEL45_07695</name>
</gene>
<evidence type="ECO:0008006" key="3">
    <source>
        <dbReference type="Google" id="ProtNLM"/>
    </source>
</evidence>
<comment type="caution">
    <text evidence="1">The sequence shown here is derived from an EMBL/GenBank/DDBJ whole genome shotgun (WGS) entry which is preliminary data.</text>
</comment>
<dbReference type="EMBL" id="ABID01000001">
    <property type="protein sequence ID" value="EDQ06683.1"/>
    <property type="molecule type" value="Genomic_DNA"/>
</dbReference>
<dbReference type="SUPFAM" id="SSF52540">
    <property type="entry name" value="P-loop containing nucleoside triphosphate hydrolases"/>
    <property type="match status" value="1"/>
</dbReference>
<evidence type="ECO:0000313" key="1">
    <source>
        <dbReference type="EMBL" id="EDQ06683.1"/>
    </source>
</evidence>